<reference evidence="9 10" key="1">
    <citation type="journal article" date="2019" name="Emerg. Microbes Infect.">
        <title>Comprehensive subspecies identification of 175 nontuberculous mycobacteria species based on 7547 genomic profiles.</title>
        <authorList>
            <person name="Matsumoto Y."/>
            <person name="Kinjo T."/>
            <person name="Motooka D."/>
            <person name="Nabeya D."/>
            <person name="Jung N."/>
            <person name="Uechi K."/>
            <person name="Horii T."/>
            <person name="Iida T."/>
            <person name="Fujita J."/>
            <person name="Nakamura S."/>
        </authorList>
    </citation>
    <scope>NUCLEOTIDE SEQUENCE [LARGE SCALE GENOMIC DNA]</scope>
    <source>
        <strain evidence="9 10">JCM 17423</strain>
    </source>
</reference>
<dbReference type="InterPro" id="IPR005196">
    <property type="entry name" value="Glyco_hydro_65_N"/>
</dbReference>
<keyword evidence="9" id="KW-0378">Hydrolase</keyword>
<keyword evidence="10" id="KW-1185">Reference proteome</keyword>
<organism evidence="9 10">
    <name type="scientific">Mycolicibacterium litorale</name>
    <dbReference type="NCBI Taxonomy" id="758802"/>
    <lineage>
        <taxon>Bacteria</taxon>
        <taxon>Bacillati</taxon>
        <taxon>Actinomycetota</taxon>
        <taxon>Actinomycetes</taxon>
        <taxon>Mycobacteriales</taxon>
        <taxon>Mycobacteriaceae</taxon>
        <taxon>Mycolicibacterium</taxon>
    </lineage>
</organism>
<evidence type="ECO:0000256" key="4">
    <source>
        <dbReference type="PIRSR" id="PIRSR036289-51"/>
    </source>
</evidence>
<dbReference type="InterPro" id="IPR005195">
    <property type="entry name" value="Glyco_hydro_65_M"/>
</dbReference>
<dbReference type="GO" id="GO:0030246">
    <property type="term" value="F:carbohydrate binding"/>
    <property type="evidence" value="ECO:0007669"/>
    <property type="project" value="InterPro"/>
</dbReference>
<dbReference type="PANTHER" id="PTHR11051:SF13">
    <property type="entry name" value="GLYCOSYL TRANSFERASE"/>
    <property type="match status" value="1"/>
</dbReference>
<evidence type="ECO:0000259" key="6">
    <source>
        <dbReference type="Pfam" id="PF03632"/>
    </source>
</evidence>
<dbReference type="AlphaFoldDB" id="A0AAD1IMC4"/>
<dbReference type="GO" id="GO:0016757">
    <property type="term" value="F:glycosyltransferase activity"/>
    <property type="evidence" value="ECO:0007669"/>
    <property type="project" value="UniProtKB-ARBA"/>
</dbReference>
<dbReference type="InterPro" id="IPR037018">
    <property type="entry name" value="GH65_N"/>
</dbReference>
<evidence type="ECO:0000256" key="2">
    <source>
        <dbReference type="ARBA" id="ARBA00023295"/>
    </source>
</evidence>
<name>A0AAD1IMC4_9MYCO</name>
<dbReference type="Gene3D" id="2.60.420.10">
    <property type="entry name" value="Maltose phosphorylase, domain 3"/>
    <property type="match status" value="1"/>
</dbReference>
<dbReference type="Gene3D" id="1.50.10.10">
    <property type="match status" value="1"/>
</dbReference>
<feature type="domain" description="Glycoside hydrolase family 65 central catalytic" evidence="6">
    <location>
        <begin position="327"/>
        <end position="680"/>
    </location>
</feature>
<feature type="binding site" evidence="4">
    <location>
        <begin position="592"/>
        <end position="593"/>
    </location>
    <ligand>
        <name>substrate</name>
    </ligand>
</feature>
<dbReference type="InterPro" id="IPR011013">
    <property type="entry name" value="Gal_mutarotase_sf_dom"/>
</dbReference>
<evidence type="ECO:0000259" key="7">
    <source>
        <dbReference type="Pfam" id="PF03633"/>
    </source>
</evidence>
<feature type="domain" description="Glycoside hydrolase family 65 N-terminal" evidence="8">
    <location>
        <begin position="18"/>
        <end position="270"/>
    </location>
</feature>
<dbReference type="Proteomes" id="UP000466607">
    <property type="component" value="Chromosome"/>
</dbReference>
<dbReference type="SUPFAM" id="SSF48208">
    <property type="entry name" value="Six-hairpin glycosidases"/>
    <property type="match status" value="1"/>
</dbReference>
<dbReference type="GO" id="GO:0004553">
    <property type="term" value="F:hydrolase activity, hydrolyzing O-glycosyl compounds"/>
    <property type="evidence" value="ECO:0007669"/>
    <property type="project" value="TreeGrafter"/>
</dbReference>
<dbReference type="InterPro" id="IPR008928">
    <property type="entry name" value="6-hairpin_glycosidase_sf"/>
</dbReference>
<evidence type="ECO:0000259" key="8">
    <source>
        <dbReference type="Pfam" id="PF03636"/>
    </source>
</evidence>
<feature type="region of interest" description="Disordered" evidence="5">
    <location>
        <begin position="759"/>
        <end position="780"/>
    </location>
</feature>
<dbReference type="Gene3D" id="2.70.98.40">
    <property type="entry name" value="Glycoside hydrolase, family 65, N-terminal domain"/>
    <property type="match status" value="1"/>
</dbReference>
<dbReference type="InterPro" id="IPR005194">
    <property type="entry name" value="Glyco_hydro_65_C"/>
</dbReference>
<dbReference type="Pfam" id="PF03636">
    <property type="entry name" value="Glyco_hydro_65N"/>
    <property type="match status" value="1"/>
</dbReference>
<comment type="similarity">
    <text evidence="1">Belongs to the glycosyl hydrolase 65 family.</text>
</comment>
<evidence type="ECO:0000256" key="3">
    <source>
        <dbReference type="PIRSR" id="PIRSR036289-50"/>
    </source>
</evidence>
<dbReference type="RefSeq" id="WP_134054667.1">
    <property type="nucleotide sequence ID" value="NZ_AP022586.1"/>
</dbReference>
<feature type="binding site" evidence="4">
    <location>
        <begin position="361"/>
        <end position="362"/>
    </location>
    <ligand>
        <name>substrate</name>
    </ligand>
</feature>
<accession>A0AAD1IMC4</accession>
<feature type="domain" description="Glycoside hydrolase family 65 C-terminal" evidence="7">
    <location>
        <begin position="689"/>
        <end position="750"/>
    </location>
</feature>
<dbReference type="InterPro" id="IPR012341">
    <property type="entry name" value="6hp_glycosidase-like_sf"/>
</dbReference>
<dbReference type="InterPro" id="IPR017045">
    <property type="entry name" value="Malt_Pase/Glycosyl_Hdrlase"/>
</dbReference>
<dbReference type="PANTHER" id="PTHR11051">
    <property type="entry name" value="GLYCOSYL HYDROLASE-RELATED"/>
    <property type="match status" value="1"/>
</dbReference>
<dbReference type="Pfam" id="PF03633">
    <property type="entry name" value="Glyco_hydro_65C"/>
    <property type="match status" value="1"/>
</dbReference>
<dbReference type="PIRSF" id="PIRSF036289">
    <property type="entry name" value="Glycosyl_hydrolase_malt_phosph"/>
    <property type="match status" value="1"/>
</dbReference>
<evidence type="ECO:0000256" key="5">
    <source>
        <dbReference type="SAM" id="MobiDB-lite"/>
    </source>
</evidence>
<feature type="active site" description="Proton donor" evidence="3">
    <location>
        <position position="488"/>
    </location>
</feature>
<dbReference type="Pfam" id="PF03632">
    <property type="entry name" value="Glyco_hydro_65m"/>
    <property type="match status" value="1"/>
</dbReference>
<dbReference type="SUPFAM" id="SSF74650">
    <property type="entry name" value="Galactose mutarotase-like"/>
    <property type="match status" value="1"/>
</dbReference>
<gene>
    <name evidence="9" type="ORF">MLIT_33710</name>
</gene>
<evidence type="ECO:0000313" key="9">
    <source>
        <dbReference type="EMBL" id="BBY17779.1"/>
    </source>
</evidence>
<evidence type="ECO:0000313" key="10">
    <source>
        <dbReference type="Proteomes" id="UP000466607"/>
    </source>
</evidence>
<evidence type="ECO:0000256" key="1">
    <source>
        <dbReference type="ARBA" id="ARBA00006768"/>
    </source>
</evidence>
<sequence length="780" mass="86208">MTARAEFQIAPWELRWCGFDLDVLPDIESIFALSNGHIGLRGNLDEGEPVGTPGTYLNGLYEHHELPYAEGGYGYPEDGQTIVNVTNGKTIQLFVQDAPMDMRYGRVIEHEHVLDFRTGTLRRDTIWASQTGRSVRIRSERLVSFTQRAVVAIRYEVEPLDSDLELVVQSDLLANEAVAPPGSDPRLAAALDRPLVAEFAAAQKRSAVLVHHTRRSGLRVASAMDHQLDNVPDNVCTVHAEQDLARMTVAVDLAKGDVLRMTKFVAYGWSSRRSTPALRAQVDAALAQAKQTGWDQLVARQREYLDAFWSHADIEIEGDVELQQAIRFALFQVLQAGARGESRPISAKGLTGTGYGGHAFWDTEIFVLPVLTHTMPEAAAAALRWRHSTLERAKRRARELAHRGAMFAWRTINGDECSGYWPAGTAAPHVTADIAYATAQYVASTGDEQFETDYGAELLVETARLWMSLGHHDSTGQFRIDGVTGPDEYTALVDNNLFTNLMAQHNLTEAVAVCARRPVEARRLGVTAQETAGWRDAATHMVVPYNPDLGVHEQSESFTRLAHWDFARTPPSSYPLLLHYPYFELYRTQVVKQADLTLAMYLRGDAFTAEEKTRNFEYYEALTVRDSSLSACGQGVLAAEVGHLQLAYDYLVETALIDLHNLHHNVSSGLHIAALAGTWMVCVAGFGGMRQRGTELTFAPALPNTLHRLKFRILWRGSCLAVDVTAREATYALQGGEPMALTHHGQPFTLGADPVTLPLPEPASPPEVTHPGNCAPYRRA</sequence>
<dbReference type="EMBL" id="AP022586">
    <property type="protein sequence ID" value="BBY17779.1"/>
    <property type="molecule type" value="Genomic_DNA"/>
</dbReference>
<proteinExistence type="inferred from homology"/>
<keyword evidence="2" id="KW-0326">Glycosidase</keyword>
<dbReference type="GO" id="GO:0005975">
    <property type="term" value="P:carbohydrate metabolic process"/>
    <property type="evidence" value="ECO:0007669"/>
    <property type="project" value="InterPro"/>
</dbReference>
<protein>
    <submittedName>
        <fullName evidence="9">Glycosyl hydrolase</fullName>
    </submittedName>
</protein>